<reference evidence="1" key="1">
    <citation type="journal article" date="2008" name="ISME J.">
        <title>Hindsight in the relative abundance, metabolic potential and genome dynamics of uncultivated marine archaea from comparative metagenomic analyses of bathypelagic plankton of different oceanic regions.</title>
        <authorList>
            <person name="Martin-Cuadrado A.B."/>
            <person name="Rodriguez-Valera F."/>
            <person name="Moreira D."/>
            <person name="Alba J.C."/>
            <person name="Ivars-Martinez E."/>
            <person name="Henn M.R."/>
            <person name="Talla E."/>
            <person name="Lopez-Garcia P."/>
        </authorList>
    </citation>
    <scope>NUCLEOTIDE SEQUENCE</scope>
</reference>
<organism evidence="1">
    <name type="scientific">uncultured marine crenarchaeote KM3-34-D9</name>
    <dbReference type="NCBI Taxonomy" id="526677"/>
    <lineage>
        <taxon>Archaea</taxon>
        <taxon>Nitrososphaerota</taxon>
        <taxon>Nitrososphaeria</taxon>
        <taxon>Nitrosopumilales</taxon>
        <taxon>environmental samples</taxon>
    </lineage>
</organism>
<proteinExistence type="predicted"/>
<sequence>MNMEPKGYELLKIETEIGKLEKELSIHFEDLKKYEIDEGSVSENSIYKKLHKMNVCCLKLLETYREYTNRLKNNR</sequence>
<dbReference type="AlphaFoldDB" id="B3V5M2"/>
<evidence type="ECO:0000313" key="1">
    <source>
        <dbReference type="EMBL" id="ACF09596.1"/>
    </source>
</evidence>
<dbReference type="EMBL" id="EU686619">
    <property type="protein sequence ID" value="ACF09596.1"/>
    <property type="molecule type" value="Genomic_DNA"/>
</dbReference>
<protein>
    <submittedName>
        <fullName evidence="1">Uncharacterized protein</fullName>
    </submittedName>
</protein>
<name>B3V5M2_9ARCH</name>
<accession>B3V5M2</accession>